<dbReference type="AlphaFoldDB" id="A0A6G0X3I5"/>
<dbReference type="Proteomes" id="UP000481153">
    <property type="component" value="Unassembled WGS sequence"/>
</dbReference>
<gene>
    <name evidence="2" type="ORF">Ae201684_008957</name>
</gene>
<evidence type="ECO:0000256" key="1">
    <source>
        <dbReference type="SAM" id="Phobius"/>
    </source>
</evidence>
<keyword evidence="1" id="KW-1133">Transmembrane helix</keyword>
<proteinExistence type="predicted"/>
<keyword evidence="1" id="KW-0812">Transmembrane</keyword>
<feature type="transmembrane region" description="Helical" evidence="1">
    <location>
        <begin position="225"/>
        <end position="245"/>
    </location>
</feature>
<evidence type="ECO:0000313" key="2">
    <source>
        <dbReference type="EMBL" id="KAF0734355.1"/>
    </source>
</evidence>
<dbReference type="SUPFAM" id="SSF50405">
    <property type="entry name" value="Actin-crosslinking proteins"/>
    <property type="match status" value="1"/>
</dbReference>
<keyword evidence="3" id="KW-1185">Reference proteome</keyword>
<dbReference type="EMBL" id="VJMJ01000115">
    <property type="protein sequence ID" value="KAF0734355.1"/>
    <property type="molecule type" value="Genomic_DNA"/>
</dbReference>
<dbReference type="Gene3D" id="2.80.10.50">
    <property type="match status" value="1"/>
</dbReference>
<name>A0A6G0X3I5_9STRA</name>
<evidence type="ECO:0000313" key="3">
    <source>
        <dbReference type="Proteomes" id="UP000481153"/>
    </source>
</evidence>
<dbReference type="CDD" id="cd00257">
    <property type="entry name" value="beta-trefoil_FSCN-like"/>
    <property type="match status" value="1"/>
</dbReference>
<organism evidence="2 3">
    <name type="scientific">Aphanomyces euteiches</name>
    <dbReference type="NCBI Taxonomy" id="100861"/>
    <lineage>
        <taxon>Eukaryota</taxon>
        <taxon>Sar</taxon>
        <taxon>Stramenopiles</taxon>
        <taxon>Oomycota</taxon>
        <taxon>Saprolegniomycetes</taxon>
        <taxon>Saprolegniales</taxon>
        <taxon>Verrucalvaceae</taxon>
        <taxon>Aphanomyces</taxon>
    </lineage>
</organism>
<accession>A0A6G0X3I5</accession>
<keyword evidence="1" id="KW-0472">Membrane</keyword>
<reference evidence="2 3" key="1">
    <citation type="submission" date="2019-07" db="EMBL/GenBank/DDBJ databases">
        <title>Genomics analysis of Aphanomyces spp. identifies a new class of oomycete effector associated with host adaptation.</title>
        <authorList>
            <person name="Gaulin E."/>
        </authorList>
    </citation>
    <scope>NUCLEOTIDE SEQUENCE [LARGE SCALE GENOMIC DNA]</scope>
    <source>
        <strain evidence="2 3">ATCC 201684</strain>
    </source>
</reference>
<dbReference type="InterPro" id="IPR008999">
    <property type="entry name" value="Actin-crosslinking"/>
</dbReference>
<comment type="caution">
    <text evidence="2">The sequence shown here is derived from an EMBL/GenBank/DDBJ whole genome shotgun (WGS) entry which is preliminary data.</text>
</comment>
<sequence>MFCMAWQWMVPLGQDSPPDVAFVYAETWKNTPYAQFDAEIYKRGSNCNFNDGDVIGLLADTGKYITRCSNCIPRGTFIDSVSLQSPVVNLPAYQFWTVYNADDGKLAFKGDLGNYLARCYNCAPGSTYPNMIFDHAADWRANPLAQFSCEDAADGKIALKADTGRYVTRCWKCVPGGPDELVSMHVNNWREGAWAQFTVVRKPLVLTTALNEEVNTMRPSSHETFIVLGSMLAGCCLTLVAVYSYNYRKHETKGFQRV</sequence>
<dbReference type="VEuPathDB" id="FungiDB:AeMF1_010157"/>
<protein>
    <submittedName>
        <fullName evidence="2">Uncharacterized protein</fullName>
    </submittedName>
</protein>